<dbReference type="KEGG" id="vg:77944180"/>
<reference evidence="1" key="1">
    <citation type="submission" date="2021-07" db="EMBL/GenBank/DDBJ databases">
        <authorList>
            <person name="Roth S.J."/>
            <person name="Krukonis G.P."/>
            <person name="Delesalle V.A."/>
        </authorList>
    </citation>
    <scope>NUCLEOTIDE SEQUENCE</scope>
</reference>
<dbReference type="RefSeq" id="YP_010667874.1">
    <property type="nucleotide sequence ID" value="NC_070952.1"/>
</dbReference>
<evidence type="ECO:0000313" key="1">
    <source>
        <dbReference type="EMBL" id="QZA70599.1"/>
    </source>
</evidence>
<proteinExistence type="predicted"/>
<organism evidence="1 2">
    <name type="scientific">Erwinia phage AH04</name>
    <dbReference type="NCBI Taxonomy" id="2869569"/>
    <lineage>
        <taxon>Viruses</taxon>
        <taxon>Duplodnaviria</taxon>
        <taxon>Heunggongvirae</taxon>
        <taxon>Uroviricota</taxon>
        <taxon>Caudoviricetes</taxon>
        <taxon>Chimalliviridae</taxon>
        <taxon>Meadowvirus</taxon>
        <taxon>Meadowvirus AH04</taxon>
    </lineage>
</organism>
<dbReference type="EMBL" id="MZ501267">
    <property type="protein sequence ID" value="QZA70599.1"/>
    <property type="molecule type" value="Genomic_DNA"/>
</dbReference>
<gene>
    <name evidence="1" type="primary">120</name>
    <name evidence="1" type="ORF">AH04_120</name>
</gene>
<protein>
    <submittedName>
        <fullName evidence="1">Uncharacterized protein</fullName>
    </submittedName>
</protein>
<dbReference type="GeneID" id="77944180"/>
<accession>A0AAE7X1I6</accession>
<dbReference type="Proteomes" id="UP000827517">
    <property type="component" value="Segment"/>
</dbReference>
<keyword evidence="2" id="KW-1185">Reference proteome</keyword>
<sequence>MHTDRYIFIRKDLVRLYKLFTERTFVVVMPVASFLSTEQLKHFEEHPPINGFESLMESTERPYTVLHILRSIKLMDDNFRIGFRYPREDIPVIFDAIQTWIQHWIEIKTNGGYLRTPDIKELEIIEKLGRYVFTAYAHYHHEKINRTLNVPNTKDLSLLDALRGRMMYGSDFDEPISYVSHLDNYKSEIGYKDYSGGVDSGMLNALRGFGGGM</sequence>
<evidence type="ECO:0000313" key="2">
    <source>
        <dbReference type="Proteomes" id="UP000827517"/>
    </source>
</evidence>
<name>A0AAE7X1I6_9CAUD</name>